<feature type="signal peptide" evidence="1">
    <location>
        <begin position="1"/>
        <end position="26"/>
    </location>
</feature>
<feature type="domain" description="Pyrrolo-quinoline quinone repeat" evidence="2">
    <location>
        <begin position="321"/>
        <end position="453"/>
    </location>
</feature>
<dbReference type="Gene3D" id="2.130.10.10">
    <property type="entry name" value="YVTN repeat-like/Quinoprotein amine dehydrogenase"/>
    <property type="match status" value="1"/>
</dbReference>
<dbReference type="InterPro" id="IPR015943">
    <property type="entry name" value="WD40/YVTN_repeat-like_dom_sf"/>
</dbReference>
<dbReference type="Gene3D" id="2.60.120.560">
    <property type="entry name" value="Exo-inulinase, domain 1"/>
    <property type="match status" value="1"/>
</dbReference>
<gene>
    <name evidence="3" type="ORF">Mal4_51250</name>
</gene>
<feature type="domain" description="Pyrrolo-quinoline quinone repeat" evidence="2">
    <location>
        <begin position="97"/>
        <end position="297"/>
    </location>
</feature>
<dbReference type="Proteomes" id="UP000320496">
    <property type="component" value="Chromosome"/>
</dbReference>
<protein>
    <submittedName>
        <fullName evidence="3">Outer membrane biogenesis protein BamB</fullName>
    </submittedName>
</protein>
<dbReference type="PANTHER" id="PTHR34512">
    <property type="entry name" value="CELL SURFACE PROTEIN"/>
    <property type="match status" value="1"/>
</dbReference>
<accession>A0A517ZE77</accession>
<dbReference type="PANTHER" id="PTHR34512:SF30">
    <property type="entry name" value="OUTER MEMBRANE PROTEIN ASSEMBLY FACTOR BAMB"/>
    <property type="match status" value="1"/>
</dbReference>
<evidence type="ECO:0000313" key="4">
    <source>
        <dbReference type="Proteomes" id="UP000320496"/>
    </source>
</evidence>
<dbReference type="SUPFAM" id="SSF50998">
    <property type="entry name" value="Quinoprotein alcohol dehydrogenase-like"/>
    <property type="match status" value="1"/>
</dbReference>
<keyword evidence="1" id="KW-0732">Signal</keyword>
<sequence length="851" mass="93705" precursor="true">MSRNLLVAACLWAVAIACLDSPAALAAGTDWPYWRGPQMNGVSTEKNLPAEWDPDGGDGSNLLWKREDLGTRSTPIVMNGKLYVLCRDLPESNKEGEKVVCVDAATGETIWENRWNVFLSDVPDTRVAWSAVVGDPETGNVFALGVCGQFQCMDGETGETIWSHSMSEEYGLLTTYGGRTNFPIIHETNVIISGVIIGWGEYAKPQHRFIAFDKRNGQPTWFEGTRPLPHDTTYSAPVLTVFDGEAALVFGSGDGGVHAFQPRTGKSIWTYNVSKRGINTTPLIVGDRVYCGHSEENLDDTKMGALFCLDGTKEGDITESGEVWRIKEVFAGKSSPLHIDGRIYAFDDRAKLWIVDAETGEKIYSKSLGTMMRASPLYADGKIYAAEANGRWYTMTPTEDGVEFVHRMRLNGEEINGSPIASHGRIYLPTSAALYCIGKDGIEPEADPLPEPEAETARSEDMTPALVQVVPAESLIAPGTRQRFNVRLYNAKGQWLKNVDAAEVEFAIDGPGEIEDSGAYVIQRDHSEQAAVTVTAKVGDLSGTARMRVVPSLPWEYDFDNGRVPVTWVGARYRHVVIDFDLFNELNAEDPQAAQLYLYLRSSFVNSGAPALTYDDSTPALKWTDLLRFLDLDGGEVKPKTVDEAKEKLGGSLQKLQDAGVLSNVEWLTWERETPEGEKVNEPQLKLTSGNRGVTGNGVMVKITTIPKGTRSQGWMGRPEFHDYTIQADVMGASKDGKLPDIGLIAQRYTIDLMGASQQVQIRTWPPQLRMAQSTPFEWQADTWYTLKLQAAMGDGKAVLRGKVWKKGDPEPEEWLVTAEDPSPNEIGSPGLFGNAKDAEIFYDNLSVTTN</sequence>
<organism evidence="3 4">
    <name type="scientific">Maioricimonas rarisocia</name>
    <dbReference type="NCBI Taxonomy" id="2528026"/>
    <lineage>
        <taxon>Bacteria</taxon>
        <taxon>Pseudomonadati</taxon>
        <taxon>Planctomycetota</taxon>
        <taxon>Planctomycetia</taxon>
        <taxon>Planctomycetales</taxon>
        <taxon>Planctomycetaceae</taxon>
        <taxon>Maioricimonas</taxon>
    </lineage>
</organism>
<keyword evidence="4" id="KW-1185">Reference proteome</keyword>
<evidence type="ECO:0000256" key="1">
    <source>
        <dbReference type="SAM" id="SignalP"/>
    </source>
</evidence>
<dbReference type="AlphaFoldDB" id="A0A517ZE77"/>
<dbReference type="SMART" id="SM00564">
    <property type="entry name" value="PQQ"/>
    <property type="match status" value="3"/>
</dbReference>
<dbReference type="PROSITE" id="PS51257">
    <property type="entry name" value="PROKAR_LIPOPROTEIN"/>
    <property type="match status" value="1"/>
</dbReference>
<dbReference type="InterPro" id="IPR002372">
    <property type="entry name" value="PQQ_rpt_dom"/>
</dbReference>
<dbReference type="EMBL" id="CP036275">
    <property type="protein sequence ID" value="QDU40765.1"/>
    <property type="molecule type" value="Genomic_DNA"/>
</dbReference>
<evidence type="ECO:0000313" key="3">
    <source>
        <dbReference type="EMBL" id="QDU40765.1"/>
    </source>
</evidence>
<reference evidence="3 4" key="1">
    <citation type="submission" date="2019-02" db="EMBL/GenBank/DDBJ databases">
        <title>Deep-cultivation of Planctomycetes and their phenomic and genomic characterization uncovers novel biology.</title>
        <authorList>
            <person name="Wiegand S."/>
            <person name="Jogler M."/>
            <person name="Boedeker C."/>
            <person name="Pinto D."/>
            <person name="Vollmers J."/>
            <person name="Rivas-Marin E."/>
            <person name="Kohn T."/>
            <person name="Peeters S.H."/>
            <person name="Heuer A."/>
            <person name="Rast P."/>
            <person name="Oberbeckmann S."/>
            <person name="Bunk B."/>
            <person name="Jeske O."/>
            <person name="Meyerdierks A."/>
            <person name="Storesund J.E."/>
            <person name="Kallscheuer N."/>
            <person name="Luecker S."/>
            <person name="Lage O.M."/>
            <person name="Pohl T."/>
            <person name="Merkel B.J."/>
            <person name="Hornburger P."/>
            <person name="Mueller R.-W."/>
            <person name="Bruemmer F."/>
            <person name="Labrenz M."/>
            <person name="Spormann A.M."/>
            <person name="Op den Camp H."/>
            <person name="Overmann J."/>
            <person name="Amann R."/>
            <person name="Jetten M.S.M."/>
            <person name="Mascher T."/>
            <person name="Medema M.H."/>
            <person name="Devos D.P."/>
            <person name="Kaster A.-K."/>
            <person name="Ovreas L."/>
            <person name="Rohde M."/>
            <person name="Galperin M.Y."/>
            <person name="Jogler C."/>
        </authorList>
    </citation>
    <scope>NUCLEOTIDE SEQUENCE [LARGE SCALE GENOMIC DNA]</scope>
    <source>
        <strain evidence="3 4">Mal4</strain>
    </source>
</reference>
<proteinExistence type="predicted"/>
<dbReference type="KEGG" id="mri:Mal4_51250"/>
<dbReference type="InterPro" id="IPR018391">
    <property type="entry name" value="PQQ_b-propeller_rpt"/>
</dbReference>
<dbReference type="Pfam" id="PF13360">
    <property type="entry name" value="PQQ_2"/>
    <property type="match status" value="2"/>
</dbReference>
<feature type="chain" id="PRO_5021895468" evidence="1">
    <location>
        <begin position="27"/>
        <end position="851"/>
    </location>
</feature>
<evidence type="ECO:0000259" key="2">
    <source>
        <dbReference type="Pfam" id="PF13360"/>
    </source>
</evidence>
<dbReference type="InterPro" id="IPR011047">
    <property type="entry name" value="Quinoprotein_ADH-like_sf"/>
</dbReference>
<name>A0A517ZE77_9PLAN</name>
<dbReference type="RefSeq" id="WP_197443807.1">
    <property type="nucleotide sequence ID" value="NZ_CP036275.1"/>
</dbReference>